<organism evidence="7">
    <name type="scientific">Fagus sylvatica</name>
    <name type="common">Beechnut</name>
    <dbReference type="NCBI Taxonomy" id="28930"/>
    <lineage>
        <taxon>Eukaryota</taxon>
        <taxon>Viridiplantae</taxon>
        <taxon>Streptophyta</taxon>
        <taxon>Embryophyta</taxon>
        <taxon>Tracheophyta</taxon>
        <taxon>Spermatophyta</taxon>
        <taxon>Magnoliopsida</taxon>
        <taxon>eudicotyledons</taxon>
        <taxon>Gunneridae</taxon>
        <taxon>Pentapetalae</taxon>
        <taxon>rosids</taxon>
        <taxon>fabids</taxon>
        <taxon>Fagales</taxon>
        <taxon>Fagaceae</taxon>
        <taxon>Fagus</taxon>
    </lineage>
</organism>
<protein>
    <recommendedName>
        <fullName evidence="8">Beta-glucosidase</fullName>
    </recommendedName>
</protein>
<evidence type="ECO:0008006" key="8">
    <source>
        <dbReference type="Google" id="ProtNLM"/>
    </source>
</evidence>
<sequence>MHTNSKIRKQMSKLQCCTHTACGWIYIYPRGIRDLMLYVNKKYNNPPIYITENGVCDNASLPSQDALNDSLRLNYHRSHLTNLLKAIRSGVDVRGYFAWSFLDDFEWEFGYTSSGLNRSDFPAGFVFGAGSSAYQYEGAAYQDGKGSSIWDTFTTIHPEGKLSEGVNQQGVQFYNELINELLNKGIQPFVTLFHWDTPQALEDEYDGFLSTNIVNDYHDYADFCFKEFGDRVKHWATFNEPNTFSSEGYATGNTAPGRCSDYVGNCTFGNSATEPYVVAHHVLLSHATAVKLYREKYQASQMGEIGITVSTYWMVPKYQTVASSKAASRALDFAFGWFVHPITYGEYPESMHVLVGNRLPNFTDVQSKMVKGSLDFLGVNYYTARYAEDSTSSSTINLSYTTDSHVDMTTEKDGIPIGEPTPSGWLYIYPRGIRELVLYVKENFNNPPIIVTENGFSDVNNNSLPIQDALNDSLRLKYHQLHLSSLIKAIKAGINVKGYYVWSFLDDFEWEFGYTYRLGINYVDYKNGLTRYMKHTALWFKDFLQKENVTTRPPLLYSDQ</sequence>
<dbReference type="AlphaFoldDB" id="A0A2N9I7T6"/>
<proteinExistence type="inferred from homology"/>
<dbReference type="EMBL" id="OIVN01004957">
    <property type="protein sequence ID" value="SPD20143.1"/>
    <property type="molecule type" value="Genomic_DNA"/>
</dbReference>
<evidence type="ECO:0000313" key="7">
    <source>
        <dbReference type="EMBL" id="SPD20143.1"/>
    </source>
</evidence>
<evidence type="ECO:0000256" key="4">
    <source>
        <dbReference type="PROSITE-ProRule" id="PRU10055"/>
    </source>
</evidence>
<evidence type="ECO:0000256" key="1">
    <source>
        <dbReference type="ARBA" id="ARBA00010838"/>
    </source>
</evidence>
<feature type="active site" description="Nucleophile" evidence="4">
    <location>
        <position position="453"/>
    </location>
</feature>
<dbReference type="SUPFAM" id="SSF51445">
    <property type="entry name" value="(Trans)glycosidases"/>
    <property type="match status" value="2"/>
</dbReference>
<keyword evidence="2 6" id="KW-0378">Hydrolase</keyword>
<dbReference type="InterPro" id="IPR001360">
    <property type="entry name" value="Glyco_hydro_1"/>
</dbReference>
<feature type="active site" description="Nucleophile" evidence="4">
    <location>
        <position position="52"/>
    </location>
</feature>
<dbReference type="GO" id="GO:0008422">
    <property type="term" value="F:beta-glucosidase activity"/>
    <property type="evidence" value="ECO:0007669"/>
    <property type="project" value="TreeGrafter"/>
</dbReference>
<dbReference type="PANTHER" id="PTHR10353:SF44">
    <property type="entry name" value="BETA-GLUCOSIDASE 17"/>
    <property type="match status" value="1"/>
</dbReference>
<evidence type="ECO:0000256" key="3">
    <source>
        <dbReference type="ARBA" id="ARBA00023295"/>
    </source>
</evidence>
<dbReference type="Pfam" id="PF00232">
    <property type="entry name" value="Glyco_hydro_1"/>
    <property type="match status" value="2"/>
</dbReference>
<dbReference type="InterPro" id="IPR017853">
    <property type="entry name" value="GH"/>
</dbReference>
<dbReference type="PRINTS" id="PR00131">
    <property type="entry name" value="GLHYDRLASE1"/>
</dbReference>
<dbReference type="GO" id="GO:0005975">
    <property type="term" value="P:carbohydrate metabolic process"/>
    <property type="evidence" value="ECO:0007669"/>
    <property type="project" value="InterPro"/>
</dbReference>
<evidence type="ECO:0000256" key="5">
    <source>
        <dbReference type="RuleBase" id="RU003690"/>
    </source>
</evidence>
<keyword evidence="3 6" id="KW-0326">Glycosidase</keyword>
<dbReference type="InterPro" id="IPR033132">
    <property type="entry name" value="GH_1_N_CS"/>
</dbReference>
<comment type="similarity">
    <text evidence="1 5">Belongs to the glycosyl hydrolase 1 family.</text>
</comment>
<dbReference type="Gene3D" id="3.20.20.80">
    <property type="entry name" value="Glycosidases"/>
    <property type="match status" value="3"/>
</dbReference>
<dbReference type="FunFam" id="3.20.20.80:FF:000020">
    <property type="entry name" value="Beta-glucosidase 12"/>
    <property type="match status" value="1"/>
</dbReference>
<dbReference type="InterPro" id="IPR018120">
    <property type="entry name" value="Glyco_hydro_1_AS"/>
</dbReference>
<dbReference type="PROSITE" id="PS00653">
    <property type="entry name" value="GLYCOSYL_HYDROL_F1_2"/>
    <property type="match status" value="1"/>
</dbReference>
<accession>A0A2N9I7T6</accession>
<evidence type="ECO:0000256" key="6">
    <source>
        <dbReference type="RuleBase" id="RU004468"/>
    </source>
</evidence>
<dbReference type="PANTHER" id="PTHR10353">
    <property type="entry name" value="GLYCOSYL HYDROLASE"/>
    <property type="match status" value="1"/>
</dbReference>
<evidence type="ECO:0000256" key="2">
    <source>
        <dbReference type="ARBA" id="ARBA00022801"/>
    </source>
</evidence>
<name>A0A2N9I7T6_FAGSY</name>
<reference evidence="7" key="1">
    <citation type="submission" date="2018-02" db="EMBL/GenBank/DDBJ databases">
        <authorList>
            <person name="Cohen D.B."/>
            <person name="Kent A.D."/>
        </authorList>
    </citation>
    <scope>NUCLEOTIDE SEQUENCE</scope>
</reference>
<dbReference type="PROSITE" id="PS00572">
    <property type="entry name" value="GLYCOSYL_HYDROL_F1_1"/>
    <property type="match status" value="2"/>
</dbReference>
<gene>
    <name evidence="7" type="ORF">FSB_LOCUS48025</name>
</gene>